<dbReference type="Gene3D" id="1.10.510.10">
    <property type="entry name" value="Transferase(Phosphotransferase) domain 1"/>
    <property type="match status" value="1"/>
</dbReference>
<proteinExistence type="predicted"/>
<dbReference type="GO" id="GO:0005886">
    <property type="term" value="C:plasma membrane"/>
    <property type="evidence" value="ECO:0007669"/>
    <property type="project" value="TreeGrafter"/>
</dbReference>
<organism evidence="4 5">
    <name type="scientific">Prunus avium</name>
    <name type="common">Cherry</name>
    <name type="synonym">Cerasus avium</name>
    <dbReference type="NCBI Taxonomy" id="42229"/>
    <lineage>
        <taxon>Eukaryota</taxon>
        <taxon>Viridiplantae</taxon>
        <taxon>Streptophyta</taxon>
        <taxon>Embryophyta</taxon>
        <taxon>Tracheophyta</taxon>
        <taxon>Spermatophyta</taxon>
        <taxon>Magnoliopsida</taxon>
        <taxon>eudicotyledons</taxon>
        <taxon>Gunneridae</taxon>
        <taxon>Pentapetalae</taxon>
        <taxon>rosids</taxon>
        <taxon>fabids</taxon>
        <taxon>Rosales</taxon>
        <taxon>Rosaceae</taxon>
        <taxon>Amygdaloideae</taxon>
        <taxon>Amygdaleae</taxon>
        <taxon>Prunus</taxon>
    </lineage>
</organism>
<dbReference type="GeneID" id="110744941"/>
<dbReference type="Proteomes" id="UP000515124">
    <property type="component" value="Unplaced"/>
</dbReference>
<evidence type="ECO:0000259" key="3">
    <source>
        <dbReference type="PROSITE" id="PS50011"/>
    </source>
</evidence>
<evidence type="ECO:0000256" key="1">
    <source>
        <dbReference type="ARBA" id="ARBA00022741"/>
    </source>
</evidence>
<dbReference type="InterPro" id="IPR011009">
    <property type="entry name" value="Kinase-like_dom_sf"/>
</dbReference>
<dbReference type="GO" id="GO:0005524">
    <property type="term" value="F:ATP binding"/>
    <property type="evidence" value="ECO:0007669"/>
    <property type="project" value="UniProtKB-KW"/>
</dbReference>
<evidence type="ECO:0000313" key="5">
    <source>
        <dbReference type="RefSeq" id="XP_021800675.1"/>
    </source>
</evidence>
<dbReference type="SUPFAM" id="SSF56112">
    <property type="entry name" value="Protein kinase-like (PK-like)"/>
    <property type="match status" value="1"/>
</dbReference>
<feature type="domain" description="Protein kinase" evidence="3">
    <location>
        <begin position="254"/>
        <end position="514"/>
    </location>
</feature>
<keyword evidence="4" id="KW-1185">Reference proteome</keyword>
<keyword evidence="1" id="KW-0547">Nucleotide-binding</keyword>
<sequence>MTSERQMSLLAARRSREAVVVAVDADRTKGTMEAVEWALKHVVRPRDIFLVLGVFNDQLPKKNSCFPFKLLMGIVTSGERLEFIDLEEVDPIELEEEFERKREQYRSSLQPLYDQCIRNEVRLVLKVAAGFCPARVAMDESQNLNTRWIVLDGHFRKSKVFLKGHLSCNIAVVKEKEFASLMLSNETEPEISPWNPKPKHPVEEDSEGFSIYQLIRNKCAPAPHPQSPCCPMSWRSGFPREFSHNELEAITNGFADGHISGALDGVVVYQGILQETSVLVKSYPETNKSFRSILKILSRVYHRNIMNLVGYCSTGASTFLIFDFPCLGNVEMNFQSDELARNLGWRVRWSIALEIGRSLRYLHEECVDGPIVHKSLRSYSVALSHGYSAMLCNFTTAEWLTSDFPPNEDLIAESPNLEGDERLSVDVHDYGKFLLELIVGKSARKDQSMIDWALPFLENGELCELMDSRVTETAGDARMVRHMAYAALRCLKIDSDHKLSISEALAIVRGDELANIQAVKI</sequence>
<name>A0A6P5R6Y6_PRUAV</name>
<dbReference type="PANTHER" id="PTHR27001">
    <property type="entry name" value="OS01G0253100 PROTEIN"/>
    <property type="match status" value="1"/>
</dbReference>
<reference evidence="5" key="1">
    <citation type="submission" date="2025-08" db="UniProtKB">
        <authorList>
            <consortium name="RefSeq"/>
        </authorList>
    </citation>
    <scope>IDENTIFICATION</scope>
</reference>
<dbReference type="Pfam" id="PF07714">
    <property type="entry name" value="PK_Tyr_Ser-Thr"/>
    <property type="match status" value="1"/>
</dbReference>
<protein>
    <submittedName>
        <fullName evidence="5">Probable receptor-like protein kinase At1g80640 isoform X2</fullName>
    </submittedName>
</protein>
<dbReference type="PROSITE" id="PS50011">
    <property type="entry name" value="PROTEIN_KINASE_DOM"/>
    <property type="match status" value="1"/>
</dbReference>
<dbReference type="RefSeq" id="XP_021800675.1">
    <property type="nucleotide sequence ID" value="XM_021944983.1"/>
</dbReference>
<evidence type="ECO:0000313" key="4">
    <source>
        <dbReference type="Proteomes" id="UP000515124"/>
    </source>
</evidence>
<dbReference type="PANTHER" id="PTHR27001:SF811">
    <property type="entry name" value="SERINE_THREONINE-PROTEIN KINASE CDG1-LIKE"/>
    <property type="match status" value="1"/>
</dbReference>
<dbReference type="AlphaFoldDB" id="A0A6P5R6Y6"/>
<dbReference type="GO" id="GO:0004672">
    <property type="term" value="F:protein kinase activity"/>
    <property type="evidence" value="ECO:0007669"/>
    <property type="project" value="InterPro"/>
</dbReference>
<accession>A0A6P5R6Y6</accession>
<gene>
    <name evidence="5" type="primary">LOC110744941</name>
</gene>
<dbReference type="InterPro" id="IPR000719">
    <property type="entry name" value="Prot_kinase_dom"/>
</dbReference>
<dbReference type="Gene3D" id="3.30.200.20">
    <property type="entry name" value="Phosphorylase Kinase, domain 1"/>
    <property type="match status" value="1"/>
</dbReference>
<dbReference type="InterPro" id="IPR001245">
    <property type="entry name" value="Ser-Thr/Tyr_kinase_cat_dom"/>
</dbReference>
<keyword evidence="2" id="KW-0067">ATP-binding</keyword>
<evidence type="ECO:0000256" key="2">
    <source>
        <dbReference type="ARBA" id="ARBA00022840"/>
    </source>
</evidence>